<dbReference type="AlphaFoldDB" id="A0A3D8SRP9"/>
<keyword evidence="2" id="KW-1185">Reference proteome</keyword>
<accession>A0A3D8SRP9</accession>
<reference evidence="1 2" key="1">
    <citation type="journal article" date="2018" name="IMA Fungus">
        <title>IMA Genome-F 9: Draft genome sequence of Annulohypoxylon stygium, Aspergillus mulundensis, Berkeleyomyces basicola (syn. Thielaviopsis basicola), Ceratocystis smalleyi, two Cercospora beticola strains, Coleophoma cylindrospora, Fusarium fracticaudum, Phialophora cf. hyalina, and Morchella septimelata.</title>
        <authorList>
            <person name="Wingfield B.D."/>
            <person name="Bills G.F."/>
            <person name="Dong Y."/>
            <person name="Huang W."/>
            <person name="Nel W.J."/>
            <person name="Swalarsk-Parry B.S."/>
            <person name="Vaghefi N."/>
            <person name="Wilken P.M."/>
            <person name="An Z."/>
            <person name="de Beer Z.W."/>
            <person name="De Vos L."/>
            <person name="Chen L."/>
            <person name="Duong T.A."/>
            <person name="Gao Y."/>
            <person name="Hammerbacher A."/>
            <person name="Kikkert J.R."/>
            <person name="Li Y."/>
            <person name="Li H."/>
            <person name="Li K."/>
            <person name="Li Q."/>
            <person name="Liu X."/>
            <person name="Ma X."/>
            <person name="Naidoo K."/>
            <person name="Pethybridge S.J."/>
            <person name="Sun J."/>
            <person name="Steenkamp E.T."/>
            <person name="van der Nest M.A."/>
            <person name="van Wyk S."/>
            <person name="Wingfield M.J."/>
            <person name="Xiong C."/>
            <person name="Yue Q."/>
            <person name="Zhang X."/>
        </authorList>
    </citation>
    <scope>NUCLEOTIDE SEQUENCE [LARGE SCALE GENOMIC DNA]</scope>
    <source>
        <strain evidence="1 2">BP6252</strain>
    </source>
</reference>
<evidence type="ECO:0000313" key="2">
    <source>
        <dbReference type="Proteomes" id="UP000256645"/>
    </source>
</evidence>
<evidence type="ECO:0000313" key="1">
    <source>
        <dbReference type="EMBL" id="RDW88985.1"/>
    </source>
</evidence>
<proteinExistence type="predicted"/>
<dbReference type="Proteomes" id="UP000256645">
    <property type="component" value="Unassembled WGS sequence"/>
</dbReference>
<organism evidence="1 2">
    <name type="scientific">Coleophoma cylindrospora</name>
    <dbReference type="NCBI Taxonomy" id="1849047"/>
    <lineage>
        <taxon>Eukaryota</taxon>
        <taxon>Fungi</taxon>
        <taxon>Dikarya</taxon>
        <taxon>Ascomycota</taxon>
        <taxon>Pezizomycotina</taxon>
        <taxon>Leotiomycetes</taxon>
        <taxon>Helotiales</taxon>
        <taxon>Dermateaceae</taxon>
        <taxon>Coleophoma</taxon>
    </lineage>
</organism>
<sequence>MAQLFLDPDAEGESGVTIQVSNWYVVDDANGGQDLFDSTDNRVGLHMLPLIAEQLAQFILTQSQGKPVYYGQESVDEEFDD</sequence>
<protein>
    <submittedName>
        <fullName evidence="1">Uncharacterized protein</fullName>
    </submittedName>
</protein>
<gene>
    <name evidence="1" type="ORF">BP6252_01017</name>
</gene>
<name>A0A3D8SRP9_9HELO</name>
<dbReference type="EMBL" id="PDLM01000001">
    <property type="protein sequence ID" value="RDW88985.1"/>
    <property type="molecule type" value="Genomic_DNA"/>
</dbReference>
<comment type="caution">
    <text evidence="1">The sequence shown here is derived from an EMBL/GenBank/DDBJ whole genome shotgun (WGS) entry which is preliminary data.</text>
</comment>